<comment type="caution">
    <text evidence="3">The sequence shown here is derived from an EMBL/GenBank/DDBJ whole genome shotgun (WGS) entry which is preliminary data.</text>
</comment>
<name>A0A1X2I7U3_9FUNG</name>
<dbReference type="Proteomes" id="UP000193560">
    <property type="component" value="Unassembled WGS sequence"/>
</dbReference>
<keyword evidence="4" id="KW-1185">Reference proteome</keyword>
<accession>A0A1X2I7U3</accession>
<keyword evidence="2" id="KW-0472">Membrane</keyword>
<feature type="compositionally biased region" description="Acidic residues" evidence="1">
    <location>
        <begin position="186"/>
        <end position="195"/>
    </location>
</feature>
<feature type="region of interest" description="Disordered" evidence="1">
    <location>
        <begin position="14"/>
        <end position="120"/>
    </location>
</feature>
<feature type="compositionally biased region" description="Acidic residues" evidence="1">
    <location>
        <begin position="144"/>
        <end position="178"/>
    </location>
</feature>
<evidence type="ECO:0000313" key="3">
    <source>
        <dbReference type="EMBL" id="ORZ11215.1"/>
    </source>
</evidence>
<gene>
    <name evidence="3" type="ORF">BCR42DRAFT_454238</name>
</gene>
<reference evidence="3 4" key="1">
    <citation type="submission" date="2016-07" db="EMBL/GenBank/DDBJ databases">
        <title>Pervasive Adenine N6-methylation of Active Genes in Fungi.</title>
        <authorList>
            <consortium name="DOE Joint Genome Institute"/>
            <person name="Mondo S.J."/>
            <person name="Dannebaum R.O."/>
            <person name="Kuo R.C."/>
            <person name="Labutti K."/>
            <person name="Haridas S."/>
            <person name="Kuo A."/>
            <person name="Salamov A."/>
            <person name="Ahrendt S.R."/>
            <person name="Lipzen A."/>
            <person name="Sullivan W."/>
            <person name="Andreopoulos W.B."/>
            <person name="Clum A."/>
            <person name="Lindquist E."/>
            <person name="Daum C."/>
            <person name="Ramamoorthy G.K."/>
            <person name="Gryganskyi A."/>
            <person name="Culley D."/>
            <person name="Magnuson J.K."/>
            <person name="James T.Y."/>
            <person name="O'Malley M.A."/>
            <person name="Stajich J.E."/>
            <person name="Spatafora J.W."/>
            <person name="Visel A."/>
            <person name="Grigoriev I.V."/>
        </authorList>
    </citation>
    <scope>NUCLEOTIDE SEQUENCE [LARGE SCALE GENOMIC DNA]</scope>
    <source>
        <strain evidence="3 4">NRRL 1336</strain>
    </source>
</reference>
<dbReference type="AlphaFoldDB" id="A0A1X2I7U3"/>
<keyword evidence="2" id="KW-0812">Transmembrane</keyword>
<organism evidence="3 4">
    <name type="scientific">Absidia repens</name>
    <dbReference type="NCBI Taxonomy" id="90262"/>
    <lineage>
        <taxon>Eukaryota</taxon>
        <taxon>Fungi</taxon>
        <taxon>Fungi incertae sedis</taxon>
        <taxon>Mucoromycota</taxon>
        <taxon>Mucoromycotina</taxon>
        <taxon>Mucoromycetes</taxon>
        <taxon>Mucorales</taxon>
        <taxon>Cunninghamellaceae</taxon>
        <taxon>Absidia</taxon>
    </lineage>
</organism>
<proteinExistence type="predicted"/>
<keyword evidence="2" id="KW-1133">Transmembrane helix</keyword>
<dbReference type="EMBL" id="MCGE01000022">
    <property type="protein sequence ID" value="ORZ11215.1"/>
    <property type="molecule type" value="Genomic_DNA"/>
</dbReference>
<feature type="compositionally biased region" description="Polar residues" evidence="1">
    <location>
        <begin position="243"/>
        <end position="260"/>
    </location>
</feature>
<dbReference type="OrthoDB" id="2290969at2759"/>
<sequence>MDKLLNIETHASASFDINYDSNNNNKQAQDDLDVNAPKDLFPPNDQDDMTQQLDQDIDDTSLEEEEANEEVDDLLDDNDDSTQTNLDPDATDLDTTVDGTDDGASVALDENDNSGLGSDTYKVNILGEDMEDSIFDSPARINLETDETQEGSVTVDDELQEQEQEQQEQQEEEEEDETVDKTWDMAGDDVDDDQENSSVDALLDAGEESLDGNNNSSIEDVINDDTFVVDELAENKMDESTTGDESSGGQHTWNNDNIELTGSGDASVLEDNSPQTWNNDDDTEAEVEDEQDEETMEQGTVEESENDRLGATLEHALDALELEQDAITTTELPPSPITVDSGNNIIVDDVSRADDLQGFKDNGDTALPLDDSVGKSAPLPPPQQHETTSSIESDSMDELASVDTSLVLLIAVFILLCLRLPYVKRFFVKLFKSQESTTLPYHTAHSKELD</sequence>
<feature type="compositionally biased region" description="Polar residues" evidence="1">
    <location>
        <begin position="384"/>
        <end position="393"/>
    </location>
</feature>
<feature type="region of interest" description="Disordered" evidence="1">
    <location>
        <begin position="357"/>
        <end position="394"/>
    </location>
</feature>
<feature type="compositionally biased region" description="Acidic residues" evidence="1">
    <location>
        <begin position="55"/>
        <end position="80"/>
    </location>
</feature>
<feature type="compositionally biased region" description="Low complexity" evidence="1">
    <location>
        <begin position="81"/>
        <end position="104"/>
    </location>
</feature>
<feature type="transmembrane region" description="Helical" evidence="2">
    <location>
        <begin position="405"/>
        <end position="422"/>
    </location>
</feature>
<evidence type="ECO:0000313" key="4">
    <source>
        <dbReference type="Proteomes" id="UP000193560"/>
    </source>
</evidence>
<protein>
    <submittedName>
        <fullName evidence="3">Uncharacterized protein</fullName>
    </submittedName>
</protein>
<feature type="compositionally biased region" description="Acidic residues" evidence="1">
    <location>
        <begin position="221"/>
        <end position="232"/>
    </location>
</feature>
<evidence type="ECO:0000256" key="1">
    <source>
        <dbReference type="SAM" id="MobiDB-lite"/>
    </source>
</evidence>
<evidence type="ECO:0000256" key="2">
    <source>
        <dbReference type="SAM" id="Phobius"/>
    </source>
</evidence>
<feature type="region of interest" description="Disordered" evidence="1">
    <location>
        <begin position="136"/>
        <end position="307"/>
    </location>
</feature>
<feature type="compositionally biased region" description="Acidic residues" evidence="1">
    <location>
        <begin position="279"/>
        <end position="305"/>
    </location>
</feature>